<dbReference type="Gene3D" id="3.40.50.150">
    <property type="entry name" value="Vaccinia Virus protein VP39"/>
    <property type="match status" value="1"/>
</dbReference>
<dbReference type="SUPFAM" id="SSF53335">
    <property type="entry name" value="S-adenosyl-L-methionine-dependent methyltransferases"/>
    <property type="match status" value="1"/>
</dbReference>
<proteinExistence type="predicted"/>
<evidence type="ECO:0008006" key="3">
    <source>
        <dbReference type="Google" id="ProtNLM"/>
    </source>
</evidence>
<accession>A0AAD8V0A9</accession>
<dbReference type="AlphaFoldDB" id="A0AAD8V0A9"/>
<evidence type="ECO:0000313" key="2">
    <source>
        <dbReference type="Proteomes" id="UP001230504"/>
    </source>
</evidence>
<name>A0AAD8V0A9_9PEZI</name>
<dbReference type="EMBL" id="JAHLJV010000099">
    <property type="protein sequence ID" value="KAK1573060.1"/>
    <property type="molecule type" value="Genomic_DNA"/>
</dbReference>
<dbReference type="PANTHER" id="PTHR43712:SF5">
    <property type="entry name" value="O-METHYLTRANSFERASE ASQN-RELATED"/>
    <property type="match status" value="1"/>
</dbReference>
<dbReference type="InterPro" id="IPR029063">
    <property type="entry name" value="SAM-dependent_MTases_sf"/>
</dbReference>
<gene>
    <name evidence="1" type="ORF">LY79DRAFT_583889</name>
</gene>
<dbReference type="PANTHER" id="PTHR43712">
    <property type="entry name" value="PUTATIVE (AFU_ORTHOLOGUE AFUA_4G14580)-RELATED"/>
    <property type="match status" value="1"/>
</dbReference>
<keyword evidence="2" id="KW-1185">Reference proteome</keyword>
<dbReference type="RefSeq" id="XP_060408751.1">
    <property type="nucleotide sequence ID" value="XM_060560363.1"/>
</dbReference>
<dbReference type="Proteomes" id="UP001230504">
    <property type="component" value="Unassembled WGS sequence"/>
</dbReference>
<protein>
    <recommendedName>
        <fullName evidence="3">O-methyltransferase</fullName>
    </recommendedName>
</protein>
<dbReference type="GeneID" id="85444603"/>
<evidence type="ECO:0000313" key="1">
    <source>
        <dbReference type="EMBL" id="KAK1573060.1"/>
    </source>
</evidence>
<reference evidence="1" key="1">
    <citation type="submission" date="2021-06" db="EMBL/GenBank/DDBJ databases">
        <title>Comparative genomics, transcriptomics and evolutionary studies reveal genomic signatures of adaptation to plant cell wall in hemibiotrophic fungi.</title>
        <authorList>
            <consortium name="DOE Joint Genome Institute"/>
            <person name="Baroncelli R."/>
            <person name="Diaz J.F."/>
            <person name="Benocci T."/>
            <person name="Peng M."/>
            <person name="Battaglia E."/>
            <person name="Haridas S."/>
            <person name="Andreopoulos W."/>
            <person name="Labutti K."/>
            <person name="Pangilinan J."/>
            <person name="Floch G.L."/>
            <person name="Makela M.R."/>
            <person name="Henrissat B."/>
            <person name="Grigoriev I.V."/>
            <person name="Crouch J.A."/>
            <person name="De Vries R.P."/>
            <person name="Sukno S.A."/>
            <person name="Thon M.R."/>
        </authorList>
    </citation>
    <scope>NUCLEOTIDE SEQUENCE</scope>
    <source>
        <strain evidence="1">CBS 125086</strain>
    </source>
</reference>
<comment type="caution">
    <text evidence="1">The sequence shown here is derived from an EMBL/GenBank/DDBJ whole genome shotgun (WGS) entry which is preliminary data.</text>
</comment>
<sequence>MASNSRIIDLARSVTEHPAVVDDYLQENGLSELVAHTLTSALLVRLPPVKDLVAYGVLDMLPAGMRLGDALQRFPGSLDPKDTGAALANLNCDHAFVDAVAEDGDVAIALLRRKTLWQIHSQEPKVVSRFHAAMAHESTIENTLLDEFFGEIRTEGQTMVDIGGGRGAIAVQAARRALAAPFIVQDLGENCEK</sequence>
<organism evidence="1 2">
    <name type="scientific">Colletotrichum navitas</name>
    <dbReference type="NCBI Taxonomy" id="681940"/>
    <lineage>
        <taxon>Eukaryota</taxon>
        <taxon>Fungi</taxon>
        <taxon>Dikarya</taxon>
        <taxon>Ascomycota</taxon>
        <taxon>Pezizomycotina</taxon>
        <taxon>Sordariomycetes</taxon>
        <taxon>Hypocreomycetidae</taxon>
        <taxon>Glomerellales</taxon>
        <taxon>Glomerellaceae</taxon>
        <taxon>Colletotrichum</taxon>
        <taxon>Colletotrichum graminicola species complex</taxon>
    </lineage>
</organism>